<feature type="region of interest" description="Disordered" evidence="1">
    <location>
        <begin position="129"/>
        <end position="150"/>
    </location>
</feature>
<feature type="compositionally biased region" description="Basic residues" evidence="1">
    <location>
        <begin position="234"/>
        <end position="243"/>
    </location>
</feature>
<comment type="caution">
    <text evidence="2">The sequence shown here is derived from an EMBL/GenBank/DDBJ whole genome shotgun (WGS) entry which is preliminary data.</text>
</comment>
<proteinExistence type="predicted"/>
<dbReference type="AlphaFoldDB" id="A0AAD6UZT3"/>
<accession>A0AAD6UZT3</accession>
<keyword evidence="3" id="KW-1185">Reference proteome</keyword>
<feature type="region of interest" description="Disordered" evidence="1">
    <location>
        <begin position="196"/>
        <end position="247"/>
    </location>
</feature>
<evidence type="ECO:0000256" key="1">
    <source>
        <dbReference type="SAM" id="MobiDB-lite"/>
    </source>
</evidence>
<reference evidence="2" key="1">
    <citation type="submission" date="2023-03" db="EMBL/GenBank/DDBJ databases">
        <title>Massive genome expansion in bonnet fungi (Mycena s.s.) driven by repeated elements and novel gene families across ecological guilds.</title>
        <authorList>
            <consortium name="Lawrence Berkeley National Laboratory"/>
            <person name="Harder C.B."/>
            <person name="Miyauchi S."/>
            <person name="Viragh M."/>
            <person name="Kuo A."/>
            <person name="Thoen E."/>
            <person name="Andreopoulos B."/>
            <person name="Lu D."/>
            <person name="Skrede I."/>
            <person name="Drula E."/>
            <person name="Henrissat B."/>
            <person name="Morin E."/>
            <person name="Kohler A."/>
            <person name="Barry K."/>
            <person name="LaButti K."/>
            <person name="Morin E."/>
            <person name="Salamov A."/>
            <person name="Lipzen A."/>
            <person name="Mereny Z."/>
            <person name="Hegedus B."/>
            <person name="Baldrian P."/>
            <person name="Stursova M."/>
            <person name="Weitz H."/>
            <person name="Taylor A."/>
            <person name="Grigoriev I.V."/>
            <person name="Nagy L.G."/>
            <person name="Martin F."/>
            <person name="Kauserud H."/>
        </authorList>
    </citation>
    <scope>NUCLEOTIDE SEQUENCE</scope>
    <source>
        <strain evidence="2">9144</strain>
    </source>
</reference>
<dbReference type="Proteomes" id="UP001219525">
    <property type="component" value="Unassembled WGS sequence"/>
</dbReference>
<evidence type="ECO:0000313" key="2">
    <source>
        <dbReference type="EMBL" id="KAJ7199188.1"/>
    </source>
</evidence>
<sequence length="329" mass="36004">MSVMSCFGLYVFVRLMAISREVDRIVREIRQLSCATSRTERSADGGDLFVSLRPSRGSARTGSVTSNVTAGTSFFFPTSSRRHFQRPARPSSSIVVTGSFTWPGIPTEPVTAATRRDGVGVWLPGNGRLNPAPGSNAHRPSPIPQRRPFQRKPSTVILINYSAFSEGSSSDGFGLDSDSSASSRFASSEALDWDGRSMFGGSTRSSSPAFDMPQPSALLEPPPVAPSAADRAAKSKPPRRRNGPKLTDPFTMDVFDFNWQRSGRVWLDKGVYSEYVDFPNVLKLTSFKKIPRFERVHGVPSELPHPETLTAFMIQVPKDELPAGMTVDN</sequence>
<feature type="region of interest" description="Disordered" evidence="1">
    <location>
        <begin position="45"/>
        <end position="64"/>
    </location>
</feature>
<protein>
    <submittedName>
        <fullName evidence="2">Uncharacterized protein</fullName>
    </submittedName>
</protein>
<dbReference type="EMBL" id="JARJCW010000069">
    <property type="protein sequence ID" value="KAJ7199188.1"/>
    <property type="molecule type" value="Genomic_DNA"/>
</dbReference>
<name>A0AAD6UZT3_9AGAR</name>
<gene>
    <name evidence="2" type="ORF">GGX14DRAFT_401493</name>
</gene>
<evidence type="ECO:0000313" key="3">
    <source>
        <dbReference type="Proteomes" id="UP001219525"/>
    </source>
</evidence>
<organism evidence="2 3">
    <name type="scientific">Mycena pura</name>
    <dbReference type="NCBI Taxonomy" id="153505"/>
    <lineage>
        <taxon>Eukaryota</taxon>
        <taxon>Fungi</taxon>
        <taxon>Dikarya</taxon>
        <taxon>Basidiomycota</taxon>
        <taxon>Agaricomycotina</taxon>
        <taxon>Agaricomycetes</taxon>
        <taxon>Agaricomycetidae</taxon>
        <taxon>Agaricales</taxon>
        <taxon>Marasmiineae</taxon>
        <taxon>Mycenaceae</taxon>
        <taxon>Mycena</taxon>
    </lineage>
</organism>